<dbReference type="GO" id="GO:0016020">
    <property type="term" value="C:membrane"/>
    <property type="evidence" value="ECO:0007669"/>
    <property type="project" value="UniProtKB-SubCell"/>
</dbReference>
<comment type="subcellular location">
    <subcellularLocation>
        <location evidence="1">Membrane</location>
        <topology evidence="1">Multi-pass membrane protein</topology>
    </subcellularLocation>
</comment>
<feature type="transmembrane region" description="Helical" evidence="6">
    <location>
        <begin position="59"/>
        <end position="83"/>
    </location>
</feature>
<keyword evidence="8" id="KW-1185">Reference proteome</keyword>
<name>A0A1Y1IDT7_KLENI</name>
<dbReference type="Proteomes" id="UP000054558">
    <property type="component" value="Unassembled WGS sequence"/>
</dbReference>
<protein>
    <submittedName>
        <fullName evidence="7">Cornichon family protein</fullName>
    </submittedName>
</protein>
<dbReference type="STRING" id="105231.A0A1Y1IDT7"/>
<dbReference type="GO" id="GO:0016192">
    <property type="term" value="P:vesicle-mediated transport"/>
    <property type="evidence" value="ECO:0007669"/>
    <property type="project" value="InterPro"/>
</dbReference>
<evidence type="ECO:0000256" key="4">
    <source>
        <dbReference type="ARBA" id="ARBA00022989"/>
    </source>
</evidence>
<evidence type="ECO:0000256" key="3">
    <source>
        <dbReference type="ARBA" id="ARBA00022692"/>
    </source>
</evidence>
<evidence type="ECO:0000256" key="5">
    <source>
        <dbReference type="ARBA" id="ARBA00023136"/>
    </source>
</evidence>
<gene>
    <name evidence="7" type="ORF">KFL_003640010</name>
</gene>
<dbReference type="SMART" id="SM01398">
    <property type="entry name" value="Cornichon"/>
    <property type="match status" value="1"/>
</dbReference>
<dbReference type="GO" id="GO:0005102">
    <property type="term" value="F:signaling receptor binding"/>
    <property type="evidence" value="ECO:0000318"/>
    <property type="project" value="GO_Central"/>
</dbReference>
<comment type="similarity">
    <text evidence="2">Belongs to the cornichon family.</text>
</comment>
<evidence type="ECO:0000313" key="7">
    <source>
        <dbReference type="EMBL" id="GAQ87599.1"/>
    </source>
</evidence>
<dbReference type="InterPro" id="IPR003377">
    <property type="entry name" value="Cornichon"/>
</dbReference>
<keyword evidence="3 6" id="KW-0812">Transmembrane</keyword>
<dbReference type="AlphaFoldDB" id="A0A1Y1IDT7"/>
<dbReference type="OMA" id="FAVFHVI"/>
<reference evidence="7 8" key="1">
    <citation type="journal article" date="2014" name="Nat. Commun.">
        <title>Klebsormidium flaccidum genome reveals primary factors for plant terrestrial adaptation.</title>
        <authorList>
            <person name="Hori K."/>
            <person name="Maruyama F."/>
            <person name="Fujisawa T."/>
            <person name="Togashi T."/>
            <person name="Yamamoto N."/>
            <person name="Seo M."/>
            <person name="Sato S."/>
            <person name="Yamada T."/>
            <person name="Mori H."/>
            <person name="Tajima N."/>
            <person name="Moriyama T."/>
            <person name="Ikeuchi M."/>
            <person name="Watanabe M."/>
            <person name="Wada H."/>
            <person name="Kobayashi K."/>
            <person name="Saito M."/>
            <person name="Masuda T."/>
            <person name="Sasaki-Sekimoto Y."/>
            <person name="Mashiguchi K."/>
            <person name="Awai K."/>
            <person name="Shimojima M."/>
            <person name="Masuda S."/>
            <person name="Iwai M."/>
            <person name="Nobusawa T."/>
            <person name="Narise T."/>
            <person name="Kondo S."/>
            <person name="Saito H."/>
            <person name="Sato R."/>
            <person name="Murakawa M."/>
            <person name="Ihara Y."/>
            <person name="Oshima-Yamada Y."/>
            <person name="Ohtaka K."/>
            <person name="Satoh M."/>
            <person name="Sonobe K."/>
            <person name="Ishii M."/>
            <person name="Ohtani R."/>
            <person name="Kanamori-Sato M."/>
            <person name="Honoki R."/>
            <person name="Miyazaki D."/>
            <person name="Mochizuki H."/>
            <person name="Umetsu J."/>
            <person name="Higashi K."/>
            <person name="Shibata D."/>
            <person name="Kamiya Y."/>
            <person name="Sato N."/>
            <person name="Nakamura Y."/>
            <person name="Tabata S."/>
            <person name="Ida S."/>
            <person name="Kurokawa K."/>
            <person name="Ohta H."/>
        </authorList>
    </citation>
    <scope>NUCLEOTIDE SEQUENCE [LARGE SCALE GENOMIC DNA]</scope>
    <source>
        <strain evidence="7 8">NIES-2285</strain>
    </source>
</reference>
<evidence type="ECO:0000313" key="8">
    <source>
        <dbReference type="Proteomes" id="UP000054558"/>
    </source>
</evidence>
<evidence type="ECO:0000256" key="2">
    <source>
        <dbReference type="ARBA" id="ARBA00010095"/>
    </source>
</evidence>
<keyword evidence="5 6" id="KW-0472">Membrane</keyword>
<feature type="transmembrane region" description="Helical" evidence="6">
    <location>
        <begin position="7"/>
        <end position="28"/>
    </location>
</feature>
<dbReference type="OrthoDB" id="434393at2759"/>
<sequence length="155" mass="17657">MISWDILLWLAGFVVVAGLLGIVMYTLICLSDLENDFINPHDSAARINKFVIPEFAGHAGLTVLLLLTGHWVMFLFNLPLMVYHARQYSRNSHLMDVTEIFKDLEAEKRLRLIKLGFYLSLFIVVIFRLVETGVGLLMEEHGDTIETKVFGNMAE</sequence>
<dbReference type="PANTHER" id="PTHR12290">
    <property type="entry name" value="CORNICHON-RELATED"/>
    <property type="match status" value="1"/>
</dbReference>
<evidence type="ECO:0000256" key="1">
    <source>
        <dbReference type="ARBA" id="ARBA00004141"/>
    </source>
</evidence>
<organism evidence="7 8">
    <name type="scientific">Klebsormidium nitens</name>
    <name type="common">Green alga</name>
    <name type="synonym">Ulothrix nitens</name>
    <dbReference type="NCBI Taxonomy" id="105231"/>
    <lineage>
        <taxon>Eukaryota</taxon>
        <taxon>Viridiplantae</taxon>
        <taxon>Streptophyta</taxon>
        <taxon>Klebsormidiophyceae</taxon>
        <taxon>Klebsormidiales</taxon>
        <taxon>Klebsormidiaceae</taxon>
        <taxon>Klebsormidium</taxon>
    </lineage>
</organism>
<dbReference type="EMBL" id="DF237313">
    <property type="protein sequence ID" value="GAQ87599.1"/>
    <property type="molecule type" value="Genomic_DNA"/>
</dbReference>
<proteinExistence type="inferred from homology"/>
<feature type="transmembrane region" description="Helical" evidence="6">
    <location>
        <begin position="112"/>
        <end position="130"/>
    </location>
</feature>
<evidence type="ECO:0000256" key="6">
    <source>
        <dbReference type="SAM" id="Phobius"/>
    </source>
</evidence>
<dbReference type="Pfam" id="PF03311">
    <property type="entry name" value="Cornichon"/>
    <property type="match status" value="1"/>
</dbReference>
<accession>A0A1Y1IDT7</accession>
<keyword evidence="4 6" id="KW-1133">Transmembrane helix</keyword>